<protein>
    <submittedName>
        <fullName evidence="2">Uncharacterized protein</fullName>
    </submittedName>
</protein>
<dbReference type="EMBL" id="LSYV01000109">
    <property type="protein sequence ID" value="KXZ42956.1"/>
    <property type="molecule type" value="Genomic_DNA"/>
</dbReference>
<dbReference type="Proteomes" id="UP000075714">
    <property type="component" value="Unassembled WGS sequence"/>
</dbReference>
<sequence>MTERVRKFVRQIIEYRKKYGDAAADKLMAEARTTNAVFYDAVVAALSNEEQWDFPGMQQQQQPGSAPNATTQGTGSSGAARRRLMAAEEGRGGGEAGAGGGGLGAGLAGGGGGRRRLMQADGVAATVETAGAGQEVSGEAAASFDIFADGGDLYDSAEALRLSDAIAAKEIAELERSAAANRDAAEAAASGGAGGAGGELDHFLDRLQYDEFGDLESTALYRESEAAGHEHGVDPRAADSSELSADSYRHMYLGDYHGALGGTGWAGMVT</sequence>
<keyword evidence="3" id="KW-1185">Reference proteome</keyword>
<evidence type="ECO:0000313" key="3">
    <source>
        <dbReference type="Proteomes" id="UP000075714"/>
    </source>
</evidence>
<feature type="compositionally biased region" description="Polar residues" evidence="1">
    <location>
        <begin position="57"/>
        <end position="74"/>
    </location>
</feature>
<proteinExistence type="predicted"/>
<reference evidence="3" key="1">
    <citation type="journal article" date="2016" name="Nat. Commun.">
        <title>The Gonium pectorale genome demonstrates co-option of cell cycle regulation during the evolution of multicellularity.</title>
        <authorList>
            <person name="Hanschen E.R."/>
            <person name="Marriage T.N."/>
            <person name="Ferris P.J."/>
            <person name="Hamaji T."/>
            <person name="Toyoda A."/>
            <person name="Fujiyama A."/>
            <person name="Neme R."/>
            <person name="Noguchi H."/>
            <person name="Minakuchi Y."/>
            <person name="Suzuki M."/>
            <person name="Kawai-Toyooka H."/>
            <person name="Smith D.R."/>
            <person name="Sparks H."/>
            <person name="Anderson J."/>
            <person name="Bakaric R."/>
            <person name="Luria V."/>
            <person name="Karger A."/>
            <person name="Kirschner M.W."/>
            <person name="Durand P.M."/>
            <person name="Michod R.E."/>
            <person name="Nozaki H."/>
            <person name="Olson B.J."/>
        </authorList>
    </citation>
    <scope>NUCLEOTIDE SEQUENCE [LARGE SCALE GENOMIC DNA]</scope>
    <source>
        <strain evidence="3">NIES-2863</strain>
    </source>
</reference>
<evidence type="ECO:0000256" key="1">
    <source>
        <dbReference type="SAM" id="MobiDB-lite"/>
    </source>
</evidence>
<dbReference type="AlphaFoldDB" id="A0A150FZB0"/>
<dbReference type="STRING" id="33097.A0A150FZB0"/>
<gene>
    <name evidence="2" type="ORF">GPECTOR_109g199</name>
</gene>
<evidence type="ECO:0000313" key="2">
    <source>
        <dbReference type="EMBL" id="KXZ42956.1"/>
    </source>
</evidence>
<name>A0A150FZB0_GONPE</name>
<organism evidence="2 3">
    <name type="scientific">Gonium pectorale</name>
    <name type="common">Green alga</name>
    <dbReference type="NCBI Taxonomy" id="33097"/>
    <lineage>
        <taxon>Eukaryota</taxon>
        <taxon>Viridiplantae</taxon>
        <taxon>Chlorophyta</taxon>
        <taxon>core chlorophytes</taxon>
        <taxon>Chlorophyceae</taxon>
        <taxon>CS clade</taxon>
        <taxon>Chlamydomonadales</taxon>
        <taxon>Volvocaceae</taxon>
        <taxon>Gonium</taxon>
    </lineage>
</organism>
<accession>A0A150FZB0</accession>
<comment type="caution">
    <text evidence="2">The sequence shown here is derived from an EMBL/GenBank/DDBJ whole genome shotgun (WGS) entry which is preliminary data.</text>
</comment>
<feature type="region of interest" description="Disordered" evidence="1">
    <location>
        <begin position="56"/>
        <end position="82"/>
    </location>
</feature>